<keyword evidence="1" id="KW-0812">Transmembrane</keyword>
<keyword evidence="1" id="KW-1133">Transmembrane helix</keyword>
<reference evidence="2 3" key="1">
    <citation type="journal article" date="2023" name="Plants (Basel)">
        <title>Bridging the Gap: Combining Genomics and Transcriptomics Approaches to Understand Stylosanthes scabra, an Orphan Legume from the Brazilian Caatinga.</title>
        <authorList>
            <person name="Ferreira-Neto J.R.C."/>
            <person name="da Silva M.D."/>
            <person name="Binneck E."/>
            <person name="de Melo N.F."/>
            <person name="da Silva R.H."/>
            <person name="de Melo A.L.T.M."/>
            <person name="Pandolfi V."/>
            <person name="Bustamante F.O."/>
            <person name="Brasileiro-Vidal A.C."/>
            <person name="Benko-Iseppon A.M."/>
        </authorList>
    </citation>
    <scope>NUCLEOTIDE SEQUENCE [LARGE SCALE GENOMIC DNA]</scope>
    <source>
        <tissue evidence="2">Leaves</tissue>
    </source>
</reference>
<evidence type="ECO:0000256" key="1">
    <source>
        <dbReference type="SAM" id="Phobius"/>
    </source>
</evidence>
<dbReference type="EMBL" id="JASCZI010030213">
    <property type="protein sequence ID" value="MED6118449.1"/>
    <property type="molecule type" value="Genomic_DNA"/>
</dbReference>
<accession>A0ABU6R239</accession>
<dbReference type="Proteomes" id="UP001341840">
    <property type="component" value="Unassembled WGS sequence"/>
</dbReference>
<keyword evidence="1" id="KW-0472">Membrane</keyword>
<evidence type="ECO:0000313" key="3">
    <source>
        <dbReference type="Proteomes" id="UP001341840"/>
    </source>
</evidence>
<keyword evidence="3" id="KW-1185">Reference proteome</keyword>
<feature type="transmembrane region" description="Helical" evidence="1">
    <location>
        <begin position="87"/>
        <end position="108"/>
    </location>
</feature>
<proteinExistence type="predicted"/>
<name>A0ABU6R239_9FABA</name>
<evidence type="ECO:0000313" key="2">
    <source>
        <dbReference type="EMBL" id="MED6118449.1"/>
    </source>
</evidence>
<comment type="caution">
    <text evidence="2">The sequence shown here is derived from an EMBL/GenBank/DDBJ whole genome shotgun (WGS) entry which is preliminary data.</text>
</comment>
<protein>
    <submittedName>
        <fullName evidence="2">Uncharacterized protein</fullName>
    </submittedName>
</protein>
<organism evidence="2 3">
    <name type="scientific">Stylosanthes scabra</name>
    <dbReference type="NCBI Taxonomy" id="79078"/>
    <lineage>
        <taxon>Eukaryota</taxon>
        <taxon>Viridiplantae</taxon>
        <taxon>Streptophyta</taxon>
        <taxon>Embryophyta</taxon>
        <taxon>Tracheophyta</taxon>
        <taxon>Spermatophyta</taxon>
        <taxon>Magnoliopsida</taxon>
        <taxon>eudicotyledons</taxon>
        <taxon>Gunneridae</taxon>
        <taxon>Pentapetalae</taxon>
        <taxon>rosids</taxon>
        <taxon>fabids</taxon>
        <taxon>Fabales</taxon>
        <taxon>Fabaceae</taxon>
        <taxon>Papilionoideae</taxon>
        <taxon>50 kb inversion clade</taxon>
        <taxon>dalbergioids sensu lato</taxon>
        <taxon>Dalbergieae</taxon>
        <taxon>Pterocarpus clade</taxon>
        <taxon>Stylosanthes</taxon>
    </lineage>
</organism>
<sequence>MDIPASRVESLTIAPSLHCLCNSASSYFSFSRHHCRLSLPPAWSDTFLFQVTPERDLLLTAVAASTSHRIFFFERPREELDLSRRRYFVNFIFFIFSPPLPLVVLRVSLVIGEIFFFSVQWWCWLSGGDVVVVCGGEVRLW</sequence>
<gene>
    <name evidence="2" type="ORF">PIB30_002702</name>
</gene>